<gene>
    <name evidence="2" type="ORF">GMD42_11635</name>
</gene>
<evidence type="ECO:0000313" key="2">
    <source>
        <dbReference type="EMBL" id="MTU44239.1"/>
    </source>
</evidence>
<proteinExistence type="predicted"/>
<comment type="caution">
    <text evidence="2">The sequence shown here is derived from an EMBL/GenBank/DDBJ whole genome shotgun (WGS) entry which is preliminary data.</text>
</comment>
<name>A0A6I3S3I3_9BURK</name>
<evidence type="ECO:0000313" key="3">
    <source>
        <dbReference type="Proteomes" id="UP000462362"/>
    </source>
</evidence>
<sequence>MQGQKGSTYMRLYQLTLEDFTREFSSLPDKYKILLFKLQTSYCFKEEPLNEFEIAGIANVEIPLDENLLRFLNNYFVQTKEGLWKSPSVDSQSEQLENLIEKEVQKRVARALAGMKGGLTKARNRKNQNSPVFDEEISVNEVPEEQQTIGEEPEEIKQSSSKPLANSYQTPSKTVANSWQSSSKVVANAKQTSSKPLANGYQTPSKTVANGWQSSSKVVANAKQTAGKNLANENFATTQEPQPVDFEEEPENLPNTAEFEPEAGPSLAHVCASDNPINPIADSFLINKKNKNKSESVSESVKEKTENFKNQKSREKFSAGKIWTLQEAQTLLVDSGLDQKFLEAWVSRSDRNQTRFNALFSEVLPRFDQEAFDQLIARCKEQKRSEGAMFSGSIAYVISALERETVTVKTRRKKKNSERDYTEGLIQNPDGSWSPDPNYVPKKKKYSDRDWTEGLIKNPDGSYSLDPNYER</sequence>
<reference evidence="2 3" key="1">
    <citation type="journal article" date="2019" name="Nat. Med.">
        <title>A library of human gut bacterial isolates paired with longitudinal multiomics data enables mechanistic microbiome research.</title>
        <authorList>
            <person name="Poyet M."/>
            <person name="Groussin M."/>
            <person name="Gibbons S.M."/>
            <person name="Avila-Pacheco J."/>
            <person name="Jiang X."/>
            <person name="Kearney S.M."/>
            <person name="Perrotta A.R."/>
            <person name="Berdy B."/>
            <person name="Zhao S."/>
            <person name="Lieberman T.D."/>
            <person name="Swanson P.K."/>
            <person name="Smith M."/>
            <person name="Roesemann S."/>
            <person name="Alexander J.E."/>
            <person name="Rich S.A."/>
            <person name="Livny J."/>
            <person name="Vlamakis H."/>
            <person name="Clish C."/>
            <person name="Bullock K."/>
            <person name="Deik A."/>
            <person name="Scott J."/>
            <person name="Pierce K.A."/>
            <person name="Xavier R.J."/>
            <person name="Alm E.J."/>
        </authorList>
    </citation>
    <scope>NUCLEOTIDE SEQUENCE [LARGE SCALE GENOMIC DNA]</scope>
    <source>
        <strain evidence="2 3">BIOML-A2</strain>
    </source>
</reference>
<organism evidence="2 3">
    <name type="scientific">Parasutterella excrementihominis</name>
    <dbReference type="NCBI Taxonomy" id="487175"/>
    <lineage>
        <taxon>Bacteria</taxon>
        <taxon>Pseudomonadati</taxon>
        <taxon>Pseudomonadota</taxon>
        <taxon>Betaproteobacteria</taxon>
        <taxon>Burkholderiales</taxon>
        <taxon>Sutterellaceae</taxon>
        <taxon>Parasutterella</taxon>
    </lineage>
</organism>
<feature type="region of interest" description="Disordered" evidence="1">
    <location>
        <begin position="229"/>
        <end position="263"/>
    </location>
</feature>
<feature type="compositionally biased region" description="Polar residues" evidence="1">
    <location>
        <begin position="158"/>
        <end position="213"/>
    </location>
</feature>
<dbReference type="Proteomes" id="UP000462362">
    <property type="component" value="Unassembled WGS sequence"/>
</dbReference>
<dbReference type="RefSeq" id="WP_149879681.1">
    <property type="nucleotide sequence ID" value="NZ_WNCA01000016.1"/>
</dbReference>
<dbReference type="AlphaFoldDB" id="A0A6I3S3I3"/>
<accession>A0A6I3S3I3</accession>
<feature type="region of interest" description="Disordered" evidence="1">
    <location>
        <begin position="411"/>
        <end position="471"/>
    </location>
</feature>
<protein>
    <submittedName>
        <fullName evidence="2">Uncharacterized protein</fullName>
    </submittedName>
</protein>
<feature type="region of interest" description="Disordered" evidence="1">
    <location>
        <begin position="140"/>
        <end position="213"/>
    </location>
</feature>
<evidence type="ECO:0000256" key="1">
    <source>
        <dbReference type="SAM" id="MobiDB-lite"/>
    </source>
</evidence>
<dbReference type="EMBL" id="WNCL01000055">
    <property type="protein sequence ID" value="MTU44239.1"/>
    <property type="molecule type" value="Genomic_DNA"/>
</dbReference>
<feature type="compositionally biased region" description="Polar residues" evidence="1">
    <location>
        <begin position="229"/>
        <end position="241"/>
    </location>
</feature>